<accession>A0AAP0B0B3</accession>
<name>A0AAP0B0B3_9ASPA</name>
<dbReference type="Proteomes" id="UP001418222">
    <property type="component" value="Unassembled WGS sequence"/>
</dbReference>
<comment type="caution">
    <text evidence="1">The sequence shown here is derived from an EMBL/GenBank/DDBJ whole genome shotgun (WGS) entry which is preliminary data.</text>
</comment>
<protein>
    <submittedName>
        <fullName evidence="1">Uncharacterized protein</fullName>
    </submittedName>
</protein>
<dbReference type="AlphaFoldDB" id="A0AAP0B0B3"/>
<dbReference type="EMBL" id="JBBWWQ010000018">
    <property type="protein sequence ID" value="KAK8921526.1"/>
    <property type="molecule type" value="Genomic_DNA"/>
</dbReference>
<evidence type="ECO:0000313" key="2">
    <source>
        <dbReference type="Proteomes" id="UP001418222"/>
    </source>
</evidence>
<gene>
    <name evidence="1" type="ORF">KSP39_PZI020284</name>
</gene>
<proteinExistence type="predicted"/>
<reference evidence="1 2" key="1">
    <citation type="journal article" date="2022" name="Nat. Plants">
        <title>Genomes of leafy and leafless Platanthera orchids illuminate the evolution of mycoheterotrophy.</title>
        <authorList>
            <person name="Li M.H."/>
            <person name="Liu K.W."/>
            <person name="Li Z."/>
            <person name="Lu H.C."/>
            <person name="Ye Q.L."/>
            <person name="Zhang D."/>
            <person name="Wang J.Y."/>
            <person name="Li Y.F."/>
            <person name="Zhong Z.M."/>
            <person name="Liu X."/>
            <person name="Yu X."/>
            <person name="Liu D.K."/>
            <person name="Tu X.D."/>
            <person name="Liu B."/>
            <person name="Hao Y."/>
            <person name="Liao X.Y."/>
            <person name="Jiang Y.T."/>
            <person name="Sun W.H."/>
            <person name="Chen J."/>
            <person name="Chen Y.Q."/>
            <person name="Ai Y."/>
            <person name="Zhai J.W."/>
            <person name="Wu S.S."/>
            <person name="Zhou Z."/>
            <person name="Hsiao Y.Y."/>
            <person name="Wu W.L."/>
            <person name="Chen Y.Y."/>
            <person name="Lin Y.F."/>
            <person name="Hsu J.L."/>
            <person name="Li C.Y."/>
            <person name="Wang Z.W."/>
            <person name="Zhao X."/>
            <person name="Zhong W.Y."/>
            <person name="Ma X.K."/>
            <person name="Ma L."/>
            <person name="Huang J."/>
            <person name="Chen G.Z."/>
            <person name="Huang M.Z."/>
            <person name="Huang L."/>
            <person name="Peng D.H."/>
            <person name="Luo Y.B."/>
            <person name="Zou S.Q."/>
            <person name="Chen S.P."/>
            <person name="Lan S."/>
            <person name="Tsai W.C."/>
            <person name="Van de Peer Y."/>
            <person name="Liu Z.J."/>
        </authorList>
    </citation>
    <scope>NUCLEOTIDE SEQUENCE [LARGE SCALE GENOMIC DNA]</scope>
    <source>
        <strain evidence="1">Lor287</strain>
    </source>
</reference>
<evidence type="ECO:0000313" key="1">
    <source>
        <dbReference type="EMBL" id="KAK8921526.1"/>
    </source>
</evidence>
<keyword evidence="2" id="KW-1185">Reference proteome</keyword>
<organism evidence="1 2">
    <name type="scientific">Platanthera zijinensis</name>
    <dbReference type="NCBI Taxonomy" id="2320716"/>
    <lineage>
        <taxon>Eukaryota</taxon>
        <taxon>Viridiplantae</taxon>
        <taxon>Streptophyta</taxon>
        <taxon>Embryophyta</taxon>
        <taxon>Tracheophyta</taxon>
        <taxon>Spermatophyta</taxon>
        <taxon>Magnoliopsida</taxon>
        <taxon>Liliopsida</taxon>
        <taxon>Asparagales</taxon>
        <taxon>Orchidaceae</taxon>
        <taxon>Orchidoideae</taxon>
        <taxon>Orchideae</taxon>
        <taxon>Orchidinae</taxon>
        <taxon>Platanthera</taxon>
    </lineage>
</organism>
<sequence length="52" mass="6225">MSVIIGAFLVTMQHQAHRIFRMMMICALRKIKIMQGKILGEKVLFQRRFWNC</sequence>